<comment type="caution">
    <text evidence="2">The sequence shown here is derived from an EMBL/GenBank/DDBJ whole genome shotgun (WGS) entry which is preliminary data.</text>
</comment>
<dbReference type="OrthoDB" id="9765926at2"/>
<keyword evidence="3" id="KW-1185">Reference proteome</keyword>
<dbReference type="InterPro" id="IPR047589">
    <property type="entry name" value="DUF11_rpt"/>
</dbReference>
<gene>
    <name evidence="2" type="ORF">TH53_25710</name>
</gene>
<proteinExistence type="predicted"/>
<feature type="non-terminal residue" evidence="2">
    <location>
        <position position="204"/>
    </location>
</feature>
<dbReference type="InterPro" id="IPR051172">
    <property type="entry name" value="Chlamydia_OmcB"/>
</dbReference>
<dbReference type="RefSeq" id="WP_041887221.1">
    <property type="nucleotide sequence ID" value="NZ_JXRA01000164.1"/>
</dbReference>
<dbReference type="PANTHER" id="PTHR34819:SF3">
    <property type="entry name" value="CELL SURFACE PROTEIN"/>
    <property type="match status" value="1"/>
</dbReference>
<dbReference type="InterPro" id="IPR001434">
    <property type="entry name" value="OmcB-like_DUF11"/>
</dbReference>
<organism evidence="2 3">
    <name type="scientific">Pedobacter lusitanus</name>
    <dbReference type="NCBI Taxonomy" id="1503925"/>
    <lineage>
        <taxon>Bacteria</taxon>
        <taxon>Pseudomonadati</taxon>
        <taxon>Bacteroidota</taxon>
        <taxon>Sphingobacteriia</taxon>
        <taxon>Sphingobacteriales</taxon>
        <taxon>Sphingobacteriaceae</taxon>
        <taxon>Pedobacter</taxon>
    </lineage>
</organism>
<evidence type="ECO:0000313" key="3">
    <source>
        <dbReference type="Proteomes" id="UP000032049"/>
    </source>
</evidence>
<dbReference type="NCBIfam" id="TIGR01451">
    <property type="entry name" value="B_ant_repeat"/>
    <property type="match status" value="1"/>
</dbReference>
<protein>
    <recommendedName>
        <fullName evidence="1">DUF11 domain-containing protein</fullName>
    </recommendedName>
</protein>
<dbReference type="NCBIfam" id="TIGR04226">
    <property type="entry name" value="RrgB_K2N_iso_D2"/>
    <property type="match status" value="1"/>
</dbReference>
<dbReference type="Gene3D" id="2.60.40.740">
    <property type="match status" value="1"/>
</dbReference>
<dbReference type="InterPro" id="IPR026466">
    <property type="entry name" value="Fim_isopep_form_D2_dom"/>
</dbReference>
<dbReference type="EMBL" id="JXRA01000164">
    <property type="protein sequence ID" value="KIO74567.1"/>
    <property type="molecule type" value="Genomic_DNA"/>
</dbReference>
<name>A0A0D0GBC3_9SPHI</name>
<dbReference type="PANTHER" id="PTHR34819">
    <property type="entry name" value="LARGE CYSTEINE-RICH PERIPLASMIC PROTEIN OMCB"/>
    <property type="match status" value="1"/>
</dbReference>
<dbReference type="Pfam" id="PF01345">
    <property type="entry name" value="DUF11"/>
    <property type="match status" value="1"/>
</dbReference>
<sequence>PASILNTAWTSVVQGTATFNSGATGTGNTLDAIINVPAGAANKVIFTITGKSDPAFNGSISNTASVTATEPGSPSPTSTVNTIASRTPVLTITKNGPSSINAGETITYTIDVTNNSPSDAQNLAISDVVPATLTGVSWTATTTGNAQITGPLTGTGNTISLNGNVAAGSANHITIVITGKVAAGFSGTLTNTATATPAEAGTSP</sequence>
<dbReference type="Proteomes" id="UP000032049">
    <property type="component" value="Unassembled WGS sequence"/>
</dbReference>
<feature type="non-terminal residue" evidence="2">
    <location>
        <position position="1"/>
    </location>
</feature>
<reference evidence="2 3" key="1">
    <citation type="submission" date="2015-01" db="EMBL/GenBank/DDBJ databases">
        <title>Draft genome sequence of Pedobacter sp. NL19 isolated from sludge of an effluent treatment pond in an abandoned uranium mine.</title>
        <authorList>
            <person name="Santos T."/>
            <person name="Caetano T."/>
            <person name="Covas C."/>
            <person name="Cruz A."/>
            <person name="Mendo S."/>
        </authorList>
    </citation>
    <scope>NUCLEOTIDE SEQUENCE [LARGE SCALE GENOMIC DNA]</scope>
    <source>
        <strain evidence="2 3">NL19</strain>
    </source>
</reference>
<feature type="domain" description="DUF11" evidence="1">
    <location>
        <begin position="90"/>
        <end position="198"/>
    </location>
</feature>
<accession>A0A0D0GBC3</accession>
<evidence type="ECO:0000259" key="1">
    <source>
        <dbReference type="Pfam" id="PF01345"/>
    </source>
</evidence>
<dbReference type="AlphaFoldDB" id="A0A0D0GBC3"/>
<evidence type="ECO:0000313" key="2">
    <source>
        <dbReference type="EMBL" id="KIO74567.1"/>
    </source>
</evidence>